<evidence type="ECO:0000313" key="1">
    <source>
        <dbReference type="EMBL" id="ALY07614.1"/>
    </source>
</evidence>
<dbReference type="PANTHER" id="PTHR34934:SF1">
    <property type="entry name" value="FLAVIN-DEPENDENT THYMIDYLATE SYNTHASE"/>
    <property type="match status" value="1"/>
</dbReference>
<accession>A0A1L2BX50</accession>
<dbReference type="InterPro" id="IPR036098">
    <property type="entry name" value="Thymidylate_synthase_ThyX_sf"/>
</dbReference>
<organism evidence="1 2">
    <name type="scientific">Nodularia phage vB_NpeS-2AV2</name>
    <dbReference type="NCBI Taxonomy" id="1777122"/>
    <lineage>
        <taxon>Viruses</taxon>
        <taxon>Duplodnaviria</taxon>
        <taxon>Heunggongvirae</taxon>
        <taxon>Uroviricota</taxon>
        <taxon>Caudoviricetes</taxon>
        <taxon>Ravarandavirus</taxon>
        <taxon>Ravarandavirus rv2AV2</taxon>
    </lineage>
</organism>
<dbReference type="Proteomes" id="UP000225722">
    <property type="component" value="Segment"/>
</dbReference>
<dbReference type="Gene3D" id="3.30.1360.170">
    <property type="match status" value="1"/>
</dbReference>
<dbReference type="GO" id="GO:0070402">
    <property type="term" value="F:NADPH binding"/>
    <property type="evidence" value="ECO:0007669"/>
    <property type="project" value="TreeGrafter"/>
</dbReference>
<reference evidence="2" key="1">
    <citation type="submission" date="2015-12" db="EMBL/GenBank/DDBJ databases">
        <authorList>
            <person name="Sencilo A."/>
            <person name="Bamford D.H."/>
            <person name="Roine E."/>
        </authorList>
    </citation>
    <scope>NUCLEOTIDE SEQUENCE [LARGE SCALE GENOMIC DNA]</scope>
</reference>
<dbReference type="GO" id="GO:0006231">
    <property type="term" value="P:dTMP biosynthetic process"/>
    <property type="evidence" value="ECO:0007669"/>
    <property type="project" value="InterPro"/>
</dbReference>
<evidence type="ECO:0000313" key="2">
    <source>
        <dbReference type="Proteomes" id="UP000225722"/>
    </source>
</evidence>
<dbReference type="Pfam" id="PF02511">
    <property type="entry name" value="Thy1"/>
    <property type="match status" value="1"/>
</dbReference>
<dbReference type="PANTHER" id="PTHR34934">
    <property type="entry name" value="FLAVIN-DEPENDENT THYMIDYLATE SYNTHASE"/>
    <property type="match status" value="1"/>
</dbReference>
<dbReference type="GO" id="GO:0050660">
    <property type="term" value="F:flavin adenine dinucleotide binding"/>
    <property type="evidence" value="ECO:0007669"/>
    <property type="project" value="InterPro"/>
</dbReference>
<dbReference type="EMBL" id="KU230356">
    <property type="protein sequence ID" value="ALY07614.1"/>
    <property type="molecule type" value="Genomic_DNA"/>
</dbReference>
<protein>
    <submittedName>
        <fullName evidence="1">Thymidylate synthase</fullName>
    </submittedName>
</protein>
<dbReference type="CDD" id="cd20175">
    <property type="entry name" value="ThyX"/>
    <property type="match status" value="1"/>
</dbReference>
<gene>
    <name evidence="1" type="ORF">2AV2_162</name>
</gene>
<sequence length="269" mass="31283">MVQTNNSVQLLGYYGGDKRVCLSAWQSTTEELGLELPDNIHDRVDVIFQHIAVQKKKSPFELLQFLAANNHSTPFEKAILDFQITADLASHIHSLKHRLSAINSESARYKEFQQDKFYIPDDWKSIKVSETFLFNSDDIPGDLLFTKKQSWQIILTEHTRLSFELYHACIADLEPILGRKRAKESARYFLGYNTQLNFDWQMNFRSFVNIQQLRNDSHAQREIHQITNTMLYLVETLPGNPFEYCLKAFNLKSDPEFCLIRGSKNAINE</sequence>
<keyword evidence="2" id="KW-1185">Reference proteome</keyword>
<dbReference type="GO" id="GO:0004799">
    <property type="term" value="F:thymidylate synthase activity"/>
    <property type="evidence" value="ECO:0007669"/>
    <property type="project" value="TreeGrafter"/>
</dbReference>
<proteinExistence type="predicted"/>
<dbReference type="SUPFAM" id="SSF69796">
    <property type="entry name" value="Thymidylate synthase-complementing protein Thy1"/>
    <property type="match status" value="1"/>
</dbReference>
<dbReference type="GO" id="GO:0050797">
    <property type="term" value="F:thymidylate synthase (FAD) activity"/>
    <property type="evidence" value="ECO:0007669"/>
    <property type="project" value="InterPro"/>
</dbReference>
<name>A0A1L2BX50_9CAUD</name>
<dbReference type="InterPro" id="IPR003669">
    <property type="entry name" value="Thymidylate_synthase_ThyX"/>
</dbReference>
<dbReference type="PROSITE" id="PS51331">
    <property type="entry name" value="THYX"/>
    <property type="match status" value="1"/>
</dbReference>